<organism evidence="1 2">
    <name type="scientific">Salmonella enterica I</name>
    <dbReference type="NCBI Taxonomy" id="59201"/>
    <lineage>
        <taxon>Bacteria</taxon>
        <taxon>Pseudomonadati</taxon>
        <taxon>Pseudomonadota</taxon>
        <taxon>Gammaproteobacteria</taxon>
        <taxon>Enterobacterales</taxon>
        <taxon>Enterobacteriaceae</taxon>
        <taxon>Salmonella</taxon>
    </lineage>
</organism>
<dbReference type="GO" id="GO:0009166">
    <property type="term" value="P:nucleotide catabolic process"/>
    <property type="evidence" value="ECO:0007669"/>
    <property type="project" value="InterPro"/>
</dbReference>
<dbReference type="EMBL" id="UGXK01000001">
    <property type="protein sequence ID" value="SUG73932.1"/>
    <property type="molecule type" value="Genomic_DNA"/>
</dbReference>
<dbReference type="GO" id="GO:0030288">
    <property type="term" value="C:outer membrane-bounded periplasmic space"/>
    <property type="evidence" value="ECO:0007669"/>
    <property type="project" value="TreeGrafter"/>
</dbReference>
<dbReference type="AlphaFoldDB" id="A0A379V2P1"/>
<proteinExistence type="predicted"/>
<accession>A0A379V2P1</accession>
<gene>
    <name evidence="1" type="ORF">NCTC5798_05227</name>
</gene>
<dbReference type="SUPFAM" id="SSF56300">
    <property type="entry name" value="Metallo-dependent phosphatases"/>
    <property type="match status" value="1"/>
</dbReference>
<protein>
    <submittedName>
        <fullName evidence="1">Secreted 5'-nucleotidase</fullName>
    </submittedName>
</protein>
<name>A0A379V2P1_SALET</name>
<dbReference type="InterPro" id="IPR006179">
    <property type="entry name" value="5_nucleotidase/apyrase"/>
</dbReference>
<dbReference type="PANTHER" id="PTHR11575:SF46">
    <property type="entry name" value="PROTEIN USHA"/>
    <property type="match status" value="1"/>
</dbReference>
<reference evidence="1 2" key="1">
    <citation type="submission" date="2018-06" db="EMBL/GenBank/DDBJ databases">
        <authorList>
            <consortium name="Pathogen Informatics"/>
            <person name="Doyle S."/>
        </authorList>
    </citation>
    <scope>NUCLEOTIDE SEQUENCE [LARGE SCALE GENOMIC DNA]</scope>
    <source>
        <strain evidence="1 2">NCTC5798</strain>
    </source>
</reference>
<dbReference type="GO" id="GO:0008768">
    <property type="term" value="F:UDP-sugar diphosphatase activity"/>
    <property type="evidence" value="ECO:0007669"/>
    <property type="project" value="TreeGrafter"/>
</dbReference>
<dbReference type="GO" id="GO:0008253">
    <property type="term" value="F:5'-nucleotidase activity"/>
    <property type="evidence" value="ECO:0007669"/>
    <property type="project" value="TreeGrafter"/>
</dbReference>
<dbReference type="Gene3D" id="3.60.21.10">
    <property type="match status" value="1"/>
</dbReference>
<sequence>MNLTMAMENLVKQLSKLQFPVLLDNVFYSGTDTPLIKEPYTIVEKDGFKIGVIGMHGVSAFYEAIAAGVREGVDCRDPIPYVKKQLEELKGKVDLTVLLAHEGVPGMQSSAGEADVARALKTTLIWRNRWKAMDLTS</sequence>
<evidence type="ECO:0000313" key="1">
    <source>
        <dbReference type="EMBL" id="SUG73932.1"/>
    </source>
</evidence>
<dbReference type="Proteomes" id="UP000255534">
    <property type="component" value="Unassembled WGS sequence"/>
</dbReference>
<dbReference type="PANTHER" id="PTHR11575">
    <property type="entry name" value="5'-NUCLEOTIDASE-RELATED"/>
    <property type="match status" value="1"/>
</dbReference>
<evidence type="ECO:0000313" key="2">
    <source>
        <dbReference type="Proteomes" id="UP000255534"/>
    </source>
</evidence>
<dbReference type="InterPro" id="IPR029052">
    <property type="entry name" value="Metallo-depent_PP-like"/>
</dbReference>